<dbReference type="GO" id="GO:0016491">
    <property type="term" value="F:oxidoreductase activity"/>
    <property type="evidence" value="ECO:0007669"/>
    <property type="project" value="UniProtKB-KW"/>
</dbReference>
<dbReference type="Gene3D" id="3.40.50.10320">
    <property type="entry name" value="LmbE-like"/>
    <property type="match status" value="1"/>
</dbReference>
<proteinExistence type="inferred from homology"/>
<comment type="caution">
    <text evidence="8">The sequence shown here is derived from an EMBL/GenBank/DDBJ whole genome shotgun (WGS) entry which is preliminary data.</text>
</comment>
<dbReference type="STRING" id="50429.A0A2B4R5F9"/>
<dbReference type="Pfam" id="PF02585">
    <property type="entry name" value="PIG-L"/>
    <property type="match status" value="1"/>
</dbReference>
<dbReference type="CDD" id="cd01399">
    <property type="entry name" value="GlcN6P_deaminase"/>
    <property type="match status" value="1"/>
</dbReference>
<evidence type="ECO:0000256" key="4">
    <source>
        <dbReference type="ARBA" id="ARBA00023002"/>
    </source>
</evidence>
<feature type="region of interest" description="Disordered" evidence="5">
    <location>
        <begin position="764"/>
        <end position="785"/>
    </location>
</feature>
<dbReference type="AlphaFoldDB" id="A0A2B4R5F9"/>
<dbReference type="Pfam" id="PF01182">
    <property type="entry name" value="Glucosamine_iso"/>
    <property type="match status" value="1"/>
</dbReference>
<sequence>MFHPRKSWADLLRKKGLNYDFHHQERIDRIQEAVGEKNATFLDGTAAATALIGDLIATNIFMMGAAYQKGLIPLQASSIEEVIRLNNVSVEDNLRAFTWGRLSISNPEILKEIIAKVAPKKIFPKTLKEVVEHRKLHLEKYQNAAYAKRYEDFVAKCVREESKIYASKQDLSLVVAKNYAKLLAYKDEDEVARLFSDEAFRNSLDKNFEKGYRLRFHLSPPSVALKDRRTGLPKKAVYGAWMMGAFRILSKFKGLRGSAFDIFGYQGERKLERRLIQDYEQDVERILKGLSKDNYEQVMAFLSWPDQGHQDEKKRLGTIEMAPIDAKKGRDYKSVQQDADQVLVYGEENVQRLYDETLKIFLKVVQDNPKAVILLPTGSTPKPFYKKLIAAFKADPKLDLSGVAFFNLDEYVGLPAVHPLSYHYYMEKNLYGPLLSIDSNRAPRKTDTYIPQVTPGVSPEISIRAYGELFRQTVACRGGLDLAILGVGGAYPVRHKDGSLGIKGGHIAFNEPGSKVSQTAHLVQLTEKTRKDTAHRFKSLENLVRLGVLDASLSTEVPTHALTLGLKEILQADKILLLAVGEEKAPVLEKAFLSPRNSDFPVSFLVGSPKVLWLLDESASARLPDFVRTQDYYTSIPKGRLSETVKQAVTKTDQLFPKGENVLILSPHPDDDVISMGAAIEHLKQRDCTVHVAYAVTGANATSRMGTTARKARVSNKRQGGVACLQSPRKGELVACSGPWQRSDTCAGKLKLTELVVQSHGYHGAQSARLKQKAGRRGMPAKSERTRAGGMFRPLAKIRYLGREAKTH</sequence>
<dbReference type="InterPro" id="IPR024078">
    <property type="entry name" value="LmbE-like_dom_sf"/>
</dbReference>
<dbReference type="InterPro" id="IPR006148">
    <property type="entry name" value="Glc/Gal-6P_isomerase"/>
</dbReference>
<comment type="similarity">
    <text evidence="2">Belongs to the PIGL family.</text>
</comment>
<keyword evidence="4" id="KW-0560">Oxidoreductase</keyword>
<dbReference type="Pfam" id="PF20169">
    <property type="entry name" value="DUF6537"/>
    <property type="match status" value="1"/>
</dbReference>
<dbReference type="PANTHER" id="PTHR42892:SF1">
    <property type="entry name" value="GLUCOSAMINE-6-PHOSPHATE ISOMERASE"/>
    <property type="match status" value="1"/>
</dbReference>
<reference evidence="8" key="1">
    <citation type="journal article" date="2017" name="J. ISSAAS">
        <title>Comparative analysis of the genomes of Stylophora pistillata and Acropora digitifera provides evidence for extensive differences between species of corals.</title>
        <authorList>
            <person name="Voolstra C.R."/>
            <person name="Li Y."/>
            <person name="Liew Y.J."/>
            <person name="Baumgarten S."/>
            <person name="Zoccola D."/>
            <person name="Flot J.-F."/>
            <person name="Tambutte S."/>
            <person name="Allemand D."/>
            <person name="Aranda M."/>
        </authorList>
    </citation>
    <scope>NUCLEOTIDE SEQUENCE</scope>
    <source>
        <strain evidence="8">CSM Monaco</strain>
        <tissue evidence="8">Whole animal</tissue>
    </source>
</reference>
<dbReference type="GO" id="GO:0006044">
    <property type="term" value="P:N-acetylglucosamine metabolic process"/>
    <property type="evidence" value="ECO:0007669"/>
    <property type="project" value="InterPro"/>
</dbReference>
<dbReference type="SUPFAM" id="SSF100950">
    <property type="entry name" value="NagB/RpiA/CoA transferase-like"/>
    <property type="match status" value="1"/>
</dbReference>
<protein>
    <submittedName>
        <fullName evidence="8">Glucosamine-6-phosphate deaminase</fullName>
    </submittedName>
</protein>
<dbReference type="InterPro" id="IPR002869">
    <property type="entry name" value="Pyrv_flavodox_OxRed_cen"/>
</dbReference>
<dbReference type="InterPro" id="IPR003737">
    <property type="entry name" value="GlcNAc_PI_deacetylase-related"/>
</dbReference>
<evidence type="ECO:0000256" key="3">
    <source>
        <dbReference type="ARBA" id="ARBA00011643"/>
    </source>
</evidence>
<name>A0A2B4R5F9_STYPI</name>
<dbReference type="SUPFAM" id="SSF102588">
    <property type="entry name" value="LmbE-like"/>
    <property type="match status" value="1"/>
</dbReference>
<dbReference type="GO" id="GO:0005975">
    <property type="term" value="P:carbohydrate metabolic process"/>
    <property type="evidence" value="ECO:0007669"/>
    <property type="project" value="InterPro"/>
</dbReference>
<dbReference type="InterPro" id="IPR004547">
    <property type="entry name" value="Glucosamine6P_isomerase"/>
</dbReference>
<evidence type="ECO:0000313" key="8">
    <source>
        <dbReference type="EMBL" id="PFX12053.1"/>
    </source>
</evidence>
<organism evidence="8">
    <name type="scientific">Stylophora pistillata</name>
    <name type="common">Smooth cauliflower coral</name>
    <dbReference type="NCBI Taxonomy" id="50429"/>
    <lineage>
        <taxon>Eukaryota</taxon>
        <taxon>Metazoa</taxon>
        <taxon>Cnidaria</taxon>
        <taxon>Anthozoa</taxon>
        <taxon>Hexacorallia</taxon>
        <taxon>Scleractinia</taxon>
        <taxon>Astrocoeniina</taxon>
        <taxon>Pocilloporidae</taxon>
        <taxon>Stylophora</taxon>
    </lineage>
</organism>
<evidence type="ECO:0000256" key="2">
    <source>
        <dbReference type="ARBA" id="ARBA00006066"/>
    </source>
</evidence>
<feature type="domain" description="Glucosamine/galactosamine-6-phosphate isomerase" evidence="6">
    <location>
        <begin position="348"/>
        <end position="488"/>
    </location>
</feature>
<dbReference type="PANTHER" id="PTHR42892">
    <property type="entry name" value="GLUCOSAMINE-6-PHOSPHATE DEAMINASE-LIKE PROTEIN BT_0258-RELATED"/>
    <property type="match status" value="1"/>
</dbReference>
<comment type="subunit">
    <text evidence="3">Homohexamer.</text>
</comment>
<dbReference type="InterPro" id="IPR052960">
    <property type="entry name" value="GlcN6P_deaminase-like"/>
</dbReference>
<dbReference type="EMBL" id="LSMT01001624">
    <property type="protein sequence ID" value="PFX12053.1"/>
    <property type="molecule type" value="Genomic_DNA"/>
</dbReference>
<dbReference type="Gene3D" id="3.40.920.10">
    <property type="entry name" value="Pyruvate-ferredoxin oxidoreductase, PFOR, domain III"/>
    <property type="match status" value="1"/>
</dbReference>
<evidence type="ECO:0000259" key="7">
    <source>
        <dbReference type="Pfam" id="PF20169"/>
    </source>
</evidence>
<dbReference type="GO" id="GO:0004342">
    <property type="term" value="F:glucosamine-6-phosphate deaminase activity"/>
    <property type="evidence" value="ECO:0007669"/>
    <property type="project" value="InterPro"/>
</dbReference>
<dbReference type="InterPro" id="IPR037171">
    <property type="entry name" value="NagB/RpiA_transferase-like"/>
</dbReference>
<evidence type="ECO:0000259" key="6">
    <source>
        <dbReference type="Pfam" id="PF01182"/>
    </source>
</evidence>
<dbReference type="Gene3D" id="3.40.50.1360">
    <property type="match status" value="1"/>
</dbReference>
<comment type="similarity">
    <text evidence="1">Belongs to the glucosamine/galactosamine-6-phosphate isomerase family.</text>
</comment>
<evidence type="ECO:0000256" key="1">
    <source>
        <dbReference type="ARBA" id="ARBA00005526"/>
    </source>
</evidence>
<gene>
    <name evidence="8" type="primary">nagB</name>
    <name evidence="8" type="ORF">AWC38_SpisGene24047</name>
</gene>
<feature type="domain" description="DUF6537" evidence="7">
    <location>
        <begin position="127"/>
        <end position="306"/>
    </location>
</feature>
<accession>A0A2B4R5F9</accession>
<dbReference type="InterPro" id="IPR046667">
    <property type="entry name" value="DUF6537"/>
</dbReference>
<evidence type="ECO:0000256" key="5">
    <source>
        <dbReference type="SAM" id="MobiDB-lite"/>
    </source>
</evidence>